<dbReference type="Gene3D" id="3.40.50.300">
    <property type="entry name" value="P-loop containing nucleotide triphosphate hydrolases"/>
    <property type="match status" value="1"/>
</dbReference>
<dbReference type="AlphaFoldDB" id="A0A7J5UIP0"/>
<evidence type="ECO:0000313" key="6">
    <source>
        <dbReference type="EMBL" id="KAE8762232.1"/>
    </source>
</evidence>
<dbReference type="PANTHER" id="PTHR43335:SF4">
    <property type="entry name" value="ABC TRANSPORTER, ATP-BINDING PROTEIN"/>
    <property type="match status" value="1"/>
</dbReference>
<organism evidence="6 7">
    <name type="scientific">Georgenia thermotolerans</name>
    <dbReference type="NCBI Taxonomy" id="527326"/>
    <lineage>
        <taxon>Bacteria</taxon>
        <taxon>Bacillati</taxon>
        <taxon>Actinomycetota</taxon>
        <taxon>Actinomycetes</taxon>
        <taxon>Micrococcales</taxon>
        <taxon>Bogoriellaceae</taxon>
        <taxon>Georgenia</taxon>
    </lineage>
</organism>
<dbReference type="GO" id="GO:0016887">
    <property type="term" value="F:ATP hydrolysis activity"/>
    <property type="evidence" value="ECO:0007669"/>
    <property type="project" value="InterPro"/>
</dbReference>
<dbReference type="GO" id="GO:0005524">
    <property type="term" value="F:ATP binding"/>
    <property type="evidence" value="ECO:0007669"/>
    <property type="project" value="UniProtKB-KW"/>
</dbReference>
<evidence type="ECO:0000259" key="5">
    <source>
        <dbReference type="PROSITE" id="PS50893"/>
    </source>
</evidence>
<keyword evidence="7" id="KW-1185">Reference proteome</keyword>
<keyword evidence="2" id="KW-0813">Transport</keyword>
<protein>
    <submittedName>
        <fullName evidence="6">ATP-binding cassette domain-containing protein</fullName>
    </submittedName>
</protein>
<proteinExistence type="inferred from homology"/>
<accession>A0A7J5UIP0</accession>
<dbReference type="PROSITE" id="PS50893">
    <property type="entry name" value="ABC_TRANSPORTER_2"/>
    <property type="match status" value="1"/>
</dbReference>
<reference evidence="6 7" key="1">
    <citation type="submission" date="2019-10" db="EMBL/GenBank/DDBJ databases">
        <title>Georgenia wutianyii sp. nov. and Georgenia yuyongxinii sp. nov. isolated from plateau pika (Ochotona curzoniae) in the Qinghai-Tibet plateau of China.</title>
        <authorList>
            <person name="Tian Z."/>
        </authorList>
    </citation>
    <scope>NUCLEOTIDE SEQUENCE [LARGE SCALE GENOMIC DNA]</scope>
    <source>
        <strain evidence="6 7">DSM 21501</strain>
    </source>
</reference>
<dbReference type="Pfam" id="PF00005">
    <property type="entry name" value="ABC_tran"/>
    <property type="match status" value="1"/>
</dbReference>
<dbReference type="SUPFAM" id="SSF52540">
    <property type="entry name" value="P-loop containing nucleoside triphosphate hydrolases"/>
    <property type="match status" value="1"/>
</dbReference>
<comment type="similarity">
    <text evidence="1">Belongs to the ABC transporter superfamily.</text>
</comment>
<comment type="caution">
    <text evidence="6">The sequence shown here is derived from an EMBL/GenBank/DDBJ whole genome shotgun (WGS) entry which is preliminary data.</text>
</comment>
<dbReference type="PANTHER" id="PTHR43335">
    <property type="entry name" value="ABC TRANSPORTER, ATP-BINDING PROTEIN"/>
    <property type="match status" value="1"/>
</dbReference>
<sequence>MTRAAAQPLVRAAGLTVGYGAAVCPPLSFTLREGQVLAVVGANGTGKSTLLRTIAGQLEAVKGRVEVLGRPVDERSVDFRAAVAAELGDDVFFPALTAREHLLLTCLGHGVADAPDVVEDLLEEFGLTARADALPQALSSGQRRRLLLAAAFARPRSLLLLDEPEQRLDTRMRGHLAGRLVEERESGGAVLLATHDPALVARAATAVLLITEEAVRLLAAADGADAVAHL</sequence>
<evidence type="ECO:0000256" key="1">
    <source>
        <dbReference type="ARBA" id="ARBA00005417"/>
    </source>
</evidence>
<dbReference type="SMART" id="SM00382">
    <property type="entry name" value="AAA"/>
    <property type="match status" value="1"/>
</dbReference>
<name>A0A7J5UIP0_9MICO</name>
<dbReference type="Proteomes" id="UP000451860">
    <property type="component" value="Unassembled WGS sequence"/>
</dbReference>
<gene>
    <name evidence="6" type="ORF">GB883_20420</name>
</gene>
<dbReference type="InterPro" id="IPR017871">
    <property type="entry name" value="ABC_transporter-like_CS"/>
</dbReference>
<dbReference type="InterPro" id="IPR003439">
    <property type="entry name" value="ABC_transporter-like_ATP-bd"/>
</dbReference>
<evidence type="ECO:0000256" key="4">
    <source>
        <dbReference type="ARBA" id="ARBA00022840"/>
    </source>
</evidence>
<evidence type="ECO:0000256" key="2">
    <source>
        <dbReference type="ARBA" id="ARBA00022448"/>
    </source>
</evidence>
<dbReference type="OrthoDB" id="6198786at2"/>
<dbReference type="EMBL" id="WHJE01000217">
    <property type="protein sequence ID" value="KAE8762232.1"/>
    <property type="molecule type" value="Genomic_DNA"/>
</dbReference>
<dbReference type="InterPro" id="IPR003593">
    <property type="entry name" value="AAA+_ATPase"/>
</dbReference>
<dbReference type="InterPro" id="IPR027417">
    <property type="entry name" value="P-loop_NTPase"/>
</dbReference>
<evidence type="ECO:0000256" key="3">
    <source>
        <dbReference type="ARBA" id="ARBA00022741"/>
    </source>
</evidence>
<feature type="domain" description="ABC transporter" evidence="5">
    <location>
        <begin position="4"/>
        <end position="230"/>
    </location>
</feature>
<dbReference type="RefSeq" id="WP_152204855.1">
    <property type="nucleotide sequence ID" value="NZ_VUKF01000086.1"/>
</dbReference>
<keyword evidence="3" id="KW-0547">Nucleotide-binding</keyword>
<keyword evidence="4 6" id="KW-0067">ATP-binding</keyword>
<evidence type="ECO:0000313" key="7">
    <source>
        <dbReference type="Proteomes" id="UP000451860"/>
    </source>
</evidence>
<dbReference type="PROSITE" id="PS00211">
    <property type="entry name" value="ABC_TRANSPORTER_1"/>
    <property type="match status" value="1"/>
</dbReference>